<evidence type="ECO:0000256" key="1">
    <source>
        <dbReference type="SAM" id="SignalP"/>
    </source>
</evidence>
<dbReference type="PANTHER" id="PTHR33706:SF1">
    <property type="entry name" value="TPR REPEAT PROTEIN"/>
    <property type="match status" value="1"/>
</dbReference>
<dbReference type="AlphaFoldDB" id="A0A4Q1K2X9"/>
<dbReference type="SUPFAM" id="SSF82185">
    <property type="entry name" value="Histone H3 K4-specific methyltransferase SET7/9 N-terminal domain"/>
    <property type="match status" value="2"/>
</dbReference>
<feature type="signal peptide" evidence="1">
    <location>
        <begin position="1"/>
        <end position="20"/>
    </location>
</feature>
<organism evidence="2 3">
    <name type="scientific">Flavobacterium amnicola</name>
    <dbReference type="NCBI Taxonomy" id="2506422"/>
    <lineage>
        <taxon>Bacteria</taxon>
        <taxon>Pseudomonadati</taxon>
        <taxon>Bacteroidota</taxon>
        <taxon>Flavobacteriia</taxon>
        <taxon>Flavobacteriales</taxon>
        <taxon>Flavobacteriaceae</taxon>
        <taxon>Flavobacterium</taxon>
    </lineage>
</organism>
<evidence type="ECO:0008006" key="4">
    <source>
        <dbReference type="Google" id="ProtNLM"/>
    </source>
</evidence>
<sequence>MKQINLILALFIFFTTITFAQTESNKFDANGQRDGAWKGVYEDTKYLRFEGTFNHGKEVGTFTYYANAEKKIVSATRKFDGKGNAYTIFFDEKGQKVSEGNLLNKLRQGVWKYYHRNATSIMSTENYVNDKLEGVRKVFFNDGKIAEEVPYKNGLKNGVSKIYTKAGTLNEEAIYVNGMLQGSYKIYDDNGVIIIKGQYKKDKKNGIWKYYDSNKKLIKTINADTINGYKKPSLAKKKQEVKSK</sequence>
<dbReference type="Gene3D" id="2.20.110.10">
    <property type="entry name" value="Histone H3 K4-specific methyltransferase SET7/9 N-terminal domain"/>
    <property type="match status" value="1"/>
</dbReference>
<gene>
    <name evidence="2" type="ORF">EQG63_08205</name>
</gene>
<dbReference type="InterPro" id="IPR011652">
    <property type="entry name" value="MORN_2"/>
</dbReference>
<dbReference type="Proteomes" id="UP000290283">
    <property type="component" value="Unassembled WGS sequence"/>
</dbReference>
<dbReference type="Pfam" id="PF07661">
    <property type="entry name" value="MORN_2"/>
    <property type="match status" value="3"/>
</dbReference>
<accession>A0A4Q1K2X9</accession>
<evidence type="ECO:0000313" key="3">
    <source>
        <dbReference type="Proteomes" id="UP000290283"/>
    </source>
</evidence>
<reference evidence="3" key="1">
    <citation type="submission" date="2019-01" db="EMBL/GenBank/DDBJ databases">
        <title>Cytophagaceae bacterium strain CAR-16.</title>
        <authorList>
            <person name="Chen W.-M."/>
        </authorList>
    </citation>
    <scope>NUCLEOTIDE SEQUENCE [LARGE SCALE GENOMIC DNA]</scope>
    <source>
        <strain evidence="3">LLJ-11</strain>
    </source>
</reference>
<dbReference type="EMBL" id="SBKO01000002">
    <property type="protein sequence ID" value="RXR19413.1"/>
    <property type="molecule type" value="Genomic_DNA"/>
</dbReference>
<evidence type="ECO:0000313" key="2">
    <source>
        <dbReference type="EMBL" id="RXR19413.1"/>
    </source>
</evidence>
<keyword evidence="3" id="KW-1185">Reference proteome</keyword>
<dbReference type="Gene3D" id="3.90.930.1">
    <property type="match status" value="1"/>
</dbReference>
<keyword evidence="1" id="KW-0732">Signal</keyword>
<protein>
    <recommendedName>
        <fullName evidence="4">Toxin-antitoxin system YwqK family antitoxin</fullName>
    </recommendedName>
</protein>
<name>A0A4Q1K2X9_9FLAO</name>
<dbReference type="PANTHER" id="PTHR33706">
    <property type="entry name" value="MORN VARIANT REPEAT PROTEIN"/>
    <property type="match status" value="1"/>
</dbReference>
<comment type="caution">
    <text evidence="2">The sequence shown here is derived from an EMBL/GenBank/DDBJ whole genome shotgun (WGS) entry which is preliminary data.</text>
</comment>
<feature type="chain" id="PRO_5020311404" description="Toxin-antitoxin system YwqK family antitoxin" evidence="1">
    <location>
        <begin position="21"/>
        <end position="244"/>
    </location>
</feature>
<proteinExistence type="predicted"/>
<dbReference type="OrthoDB" id="9785122at2"/>